<accession>D2V766</accession>
<dbReference type="InterPro" id="IPR001680">
    <property type="entry name" value="WD40_rpt"/>
</dbReference>
<dbReference type="VEuPathDB" id="AmoebaDB:NAEGRDRAFT_64687"/>
<dbReference type="GO" id="GO:0006383">
    <property type="term" value="P:transcription by RNA polymerase III"/>
    <property type="evidence" value="ECO:0007669"/>
    <property type="project" value="TreeGrafter"/>
</dbReference>
<dbReference type="PROSITE" id="PS50082">
    <property type="entry name" value="WD_REPEATS_2"/>
    <property type="match status" value="1"/>
</dbReference>
<keyword evidence="2" id="KW-0804">Transcription</keyword>
<reference evidence="6 7" key="1">
    <citation type="journal article" date="2010" name="Cell">
        <title>The genome of Naegleria gruberi illuminates early eukaryotic versatility.</title>
        <authorList>
            <person name="Fritz-Laylin L.K."/>
            <person name="Prochnik S.E."/>
            <person name="Ginger M.L."/>
            <person name="Dacks J.B."/>
            <person name="Carpenter M.L."/>
            <person name="Field M.C."/>
            <person name="Kuo A."/>
            <person name="Paredez A."/>
            <person name="Chapman J."/>
            <person name="Pham J."/>
            <person name="Shu S."/>
            <person name="Neupane R."/>
            <person name="Cipriano M."/>
            <person name="Mancuso J."/>
            <person name="Tu H."/>
            <person name="Salamov A."/>
            <person name="Lindquist E."/>
            <person name="Shapiro H."/>
            <person name="Lucas S."/>
            <person name="Grigoriev I.V."/>
            <person name="Cande W.Z."/>
            <person name="Fulton C."/>
            <person name="Rokhsar D.S."/>
            <person name="Dawson S.C."/>
        </authorList>
    </citation>
    <scope>NUCLEOTIDE SEQUENCE [LARGE SCALE GENOMIC DNA]</scope>
    <source>
        <strain evidence="6 7">NEG-M</strain>
    </source>
</reference>
<dbReference type="RefSeq" id="XP_002680063.1">
    <property type="nucleotide sequence ID" value="XM_002680017.1"/>
</dbReference>
<dbReference type="OrthoDB" id="4703at2759"/>
<dbReference type="InterPro" id="IPR036322">
    <property type="entry name" value="WD40_repeat_dom_sf"/>
</dbReference>
<organism evidence="7">
    <name type="scientific">Naegleria gruberi</name>
    <name type="common">Amoeba</name>
    <dbReference type="NCBI Taxonomy" id="5762"/>
    <lineage>
        <taxon>Eukaryota</taxon>
        <taxon>Discoba</taxon>
        <taxon>Heterolobosea</taxon>
        <taxon>Tetramitia</taxon>
        <taxon>Eutetramitia</taxon>
        <taxon>Vahlkampfiidae</taxon>
        <taxon>Naegleria</taxon>
    </lineage>
</organism>
<dbReference type="OMA" id="CYSLPYH"/>
<dbReference type="PANTHER" id="PTHR15052:SF2">
    <property type="entry name" value="GENERAL TRANSCRIPTION FACTOR 3C POLYPEPTIDE 2"/>
    <property type="match status" value="1"/>
</dbReference>
<dbReference type="GO" id="GO:0000127">
    <property type="term" value="C:transcription factor TFIIIC complex"/>
    <property type="evidence" value="ECO:0007669"/>
    <property type="project" value="TreeGrafter"/>
</dbReference>
<sequence length="611" mass="69581">MFPPIMKKRKKYKSEPKTPTKTPTRTKKASTKKSSTKKKTKDVRYLTDYITNESLDSASSCPDRVSSIVNIRKISITDVVTFPQQAQKKFSKTILLNTEPQKERKGYTECDTNERGCSEINLDLHTATRVGTECSAAMLNIGAPIWALDWVSRPSAEEEQLVAIAPHTLHSSFHKTGKPTMKGELFDASHSNVKVPTISDVEHCGKIQIWNFGKLSDKQLNRDPYVQFYIEHDHGFIWDLKWMPNSYVKNERLGILACACSDGTVIILNVPHYSQILSEYESKNNIKLGKDERLVISLKPEVYSQLQHDSENNASLKVPYTISWSPSLKYFVSGYHDGTISLWKVLNNTEGNILEHAVSVFGHSHPTNDLSIRSISWFDPTMNEYIFATCSNDGFFKIWDVRDIFYPYYASLSGNRFWMTGVAFPEKSNALLIVSHDGTIRQFDAVENAFQLFSTCDGPIWDISISSTRSSILVATATGRIEVLSLEQDSMGKKRRAVDNRVDDLLLQVELVTNDNDYSETDPEMTYKLSNKADVCYSLPYHFKDADNPGEKFTRLPFRFKNEKLTPDIRLAMHRCLYHPSKHEDLKNWCLLSGYDGVVFLLNVPETYTSQ</sequence>
<gene>
    <name evidence="6" type="ORF">NAEGRDRAFT_64687</name>
</gene>
<dbReference type="InParanoid" id="D2V766"/>
<dbReference type="KEGG" id="ngr:NAEGRDRAFT_64687"/>
<evidence type="ECO:0000256" key="3">
    <source>
        <dbReference type="ARBA" id="ARBA00023242"/>
    </source>
</evidence>
<dbReference type="STRING" id="5762.D2V766"/>
<keyword evidence="7" id="KW-1185">Reference proteome</keyword>
<dbReference type="Gene3D" id="2.130.10.10">
    <property type="entry name" value="YVTN repeat-like/Quinoprotein amine dehydrogenase"/>
    <property type="match status" value="1"/>
</dbReference>
<dbReference type="GeneID" id="8860436"/>
<name>D2V766_NAEGR</name>
<dbReference type="GO" id="GO:0005634">
    <property type="term" value="C:nucleus"/>
    <property type="evidence" value="ECO:0007669"/>
    <property type="project" value="UniProtKB-SubCell"/>
</dbReference>
<dbReference type="AlphaFoldDB" id="D2V766"/>
<evidence type="ECO:0000313" key="7">
    <source>
        <dbReference type="Proteomes" id="UP000006671"/>
    </source>
</evidence>
<evidence type="ECO:0000256" key="2">
    <source>
        <dbReference type="ARBA" id="ARBA00023163"/>
    </source>
</evidence>
<comment type="subcellular location">
    <subcellularLocation>
        <location evidence="1">Nucleus</location>
    </subcellularLocation>
</comment>
<proteinExistence type="predicted"/>
<evidence type="ECO:0000313" key="6">
    <source>
        <dbReference type="EMBL" id="EFC47319.1"/>
    </source>
</evidence>
<dbReference type="Pfam" id="PF00400">
    <property type="entry name" value="WD40"/>
    <property type="match status" value="3"/>
</dbReference>
<evidence type="ECO:0000256" key="1">
    <source>
        <dbReference type="ARBA" id="ARBA00004123"/>
    </source>
</evidence>
<dbReference type="PANTHER" id="PTHR15052">
    <property type="entry name" value="RNA POLYMERASE III TRANSCRIPTION INITIATION FACTOR COMPLEX SUBUNIT"/>
    <property type="match status" value="1"/>
</dbReference>
<dbReference type="Proteomes" id="UP000006671">
    <property type="component" value="Unassembled WGS sequence"/>
</dbReference>
<evidence type="ECO:0000256" key="5">
    <source>
        <dbReference type="SAM" id="MobiDB-lite"/>
    </source>
</evidence>
<feature type="compositionally biased region" description="Basic residues" evidence="5">
    <location>
        <begin position="1"/>
        <end position="12"/>
    </location>
</feature>
<dbReference type="SMART" id="SM00320">
    <property type="entry name" value="WD40"/>
    <property type="match status" value="5"/>
</dbReference>
<keyword evidence="4" id="KW-0853">WD repeat</keyword>
<dbReference type="EMBL" id="GG738855">
    <property type="protein sequence ID" value="EFC47319.1"/>
    <property type="molecule type" value="Genomic_DNA"/>
</dbReference>
<feature type="compositionally biased region" description="Basic residues" evidence="5">
    <location>
        <begin position="24"/>
        <end position="40"/>
    </location>
</feature>
<evidence type="ECO:0000256" key="4">
    <source>
        <dbReference type="PROSITE-ProRule" id="PRU00221"/>
    </source>
</evidence>
<feature type="repeat" description="WD" evidence="4">
    <location>
        <begin position="321"/>
        <end position="345"/>
    </location>
</feature>
<feature type="region of interest" description="Disordered" evidence="5">
    <location>
        <begin position="1"/>
        <end position="40"/>
    </location>
</feature>
<protein>
    <submittedName>
        <fullName evidence="6">WD40 domain-containing protein</fullName>
    </submittedName>
</protein>
<dbReference type="InterPro" id="IPR015943">
    <property type="entry name" value="WD40/YVTN_repeat-like_dom_sf"/>
</dbReference>
<dbReference type="SUPFAM" id="SSF50978">
    <property type="entry name" value="WD40 repeat-like"/>
    <property type="match status" value="1"/>
</dbReference>
<dbReference type="InterPro" id="IPR052416">
    <property type="entry name" value="GTF3C_component"/>
</dbReference>
<keyword evidence="3" id="KW-0539">Nucleus</keyword>